<name>A0A6J4LTN9_9CHLR</name>
<reference evidence="1" key="1">
    <citation type="submission" date="2020-02" db="EMBL/GenBank/DDBJ databases">
        <authorList>
            <person name="Meier V. D."/>
        </authorList>
    </citation>
    <scope>NUCLEOTIDE SEQUENCE</scope>
    <source>
        <strain evidence="1">AVDCRST_MAG93</strain>
    </source>
</reference>
<feature type="non-terminal residue" evidence="1">
    <location>
        <position position="55"/>
    </location>
</feature>
<sequence>MGGGIYLIQDGGQLVEMSEAGYESEDLLQGLLAQHPNLLAGDQMDHSHPRRWLLV</sequence>
<gene>
    <name evidence="1" type="ORF">AVDCRST_MAG93-6679</name>
</gene>
<organism evidence="1">
    <name type="scientific">uncultured Chloroflexia bacterium</name>
    <dbReference type="NCBI Taxonomy" id="1672391"/>
    <lineage>
        <taxon>Bacteria</taxon>
        <taxon>Bacillati</taxon>
        <taxon>Chloroflexota</taxon>
        <taxon>Chloroflexia</taxon>
        <taxon>environmental samples</taxon>
    </lineage>
</organism>
<accession>A0A6J4LTN9</accession>
<dbReference type="AlphaFoldDB" id="A0A6J4LTN9"/>
<protein>
    <submittedName>
        <fullName evidence="1">Uncharacterized protein</fullName>
    </submittedName>
</protein>
<proteinExistence type="predicted"/>
<evidence type="ECO:0000313" key="1">
    <source>
        <dbReference type="EMBL" id="CAA9341558.1"/>
    </source>
</evidence>
<dbReference type="EMBL" id="CADCTR010002251">
    <property type="protein sequence ID" value="CAA9341558.1"/>
    <property type="molecule type" value="Genomic_DNA"/>
</dbReference>